<dbReference type="Gene3D" id="2.60.120.200">
    <property type="match status" value="1"/>
</dbReference>
<dbReference type="STRING" id="522772.Dacet_1664"/>
<dbReference type="KEGG" id="dap:Dacet_1664"/>
<name>D4H8T0_DENA2</name>
<evidence type="ECO:0000313" key="1">
    <source>
        <dbReference type="EMBL" id="ADD68429.1"/>
    </source>
</evidence>
<dbReference type="AlphaFoldDB" id="D4H8T0"/>
<gene>
    <name evidence="1" type="ordered locus">Dacet_1664</name>
</gene>
<dbReference type="PaxDb" id="522772-Dacet_1664"/>
<dbReference type="InterPro" id="IPR012902">
    <property type="entry name" value="N_methyl_site"/>
</dbReference>
<evidence type="ECO:0000313" key="2">
    <source>
        <dbReference type="Proteomes" id="UP000002012"/>
    </source>
</evidence>
<dbReference type="NCBIfam" id="TIGR02532">
    <property type="entry name" value="IV_pilin_GFxxxE"/>
    <property type="match status" value="1"/>
</dbReference>
<organism evidence="1 2">
    <name type="scientific">Denitrovibrio acetiphilus (strain DSM 12809 / NBRC 114555 / N2460)</name>
    <dbReference type="NCBI Taxonomy" id="522772"/>
    <lineage>
        <taxon>Bacteria</taxon>
        <taxon>Pseudomonadati</taxon>
        <taxon>Deferribacterota</taxon>
        <taxon>Deferribacteres</taxon>
        <taxon>Deferribacterales</taxon>
        <taxon>Geovibrionaceae</taxon>
        <taxon>Denitrovibrio</taxon>
    </lineage>
</organism>
<dbReference type="InterPro" id="IPR013320">
    <property type="entry name" value="ConA-like_dom_sf"/>
</dbReference>
<dbReference type="InParanoid" id="D4H8T0"/>
<accession>D4H8T0</accession>
<dbReference type="SUPFAM" id="SSF54523">
    <property type="entry name" value="Pili subunits"/>
    <property type="match status" value="1"/>
</dbReference>
<proteinExistence type="predicted"/>
<dbReference type="SUPFAM" id="SSF49899">
    <property type="entry name" value="Concanavalin A-like lectins/glucanases"/>
    <property type="match status" value="1"/>
</dbReference>
<keyword evidence="2" id="KW-1185">Reference proteome</keyword>
<dbReference type="HOGENOM" id="CLU_413183_0_0_0"/>
<dbReference type="RefSeq" id="WP_013010940.1">
    <property type="nucleotide sequence ID" value="NC_013943.1"/>
</dbReference>
<dbReference type="EMBL" id="CP001968">
    <property type="protein sequence ID" value="ADD68429.1"/>
    <property type="molecule type" value="Genomic_DNA"/>
</dbReference>
<dbReference type="eggNOG" id="COG2165">
    <property type="taxonomic scope" value="Bacteria"/>
</dbReference>
<protein>
    <recommendedName>
        <fullName evidence="3">Prepilin-type N-terminal cleavage/methylation domain-containing protein</fullName>
    </recommendedName>
</protein>
<reference evidence="1 2" key="1">
    <citation type="journal article" date="2010" name="Stand. Genomic Sci.">
        <title>Complete genome sequence of Denitrovibrio acetiphilus type strain (N2460).</title>
        <authorList>
            <person name="Kiss H."/>
            <person name="Lang E."/>
            <person name="Lapidus A."/>
            <person name="Copeland A."/>
            <person name="Nolan M."/>
            <person name="Glavina Del Rio T."/>
            <person name="Chen F."/>
            <person name="Lucas S."/>
            <person name="Tice H."/>
            <person name="Cheng J.F."/>
            <person name="Han C."/>
            <person name="Goodwin L."/>
            <person name="Pitluck S."/>
            <person name="Liolios K."/>
            <person name="Pati A."/>
            <person name="Ivanova N."/>
            <person name="Mavromatis K."/>
            <person name="Chen A."/>
            <person name="Palaniappan K."/>
            <person name="Land M."/>
            <person name="Hauser L."/>
            <person name="Chang Y.J."/>
            <person name="Jeffries C.D."/>
            <person name="Detter J.C."/>
            <person name="Brettin T."/>
            <person name="Spring S."/>
            <person name="Rohde M."/>
            <person name="Goker M."/>
            <person name="Woyke T."/>
            <person name="Bristow J."/>
            <person name="Eisen J.A."/>
            <person name="Markowitz V."/>
            <person name="Hugenholtz P."/>
            <person name="Kyrpides N.C."/>
            <person name="Klenk H.P."/>
        </authorList>
    </citation>
    <scope>NUCLEOTIDE SEQUENCE [LARGE SCALE GENOMIC DNA]</scope>
    <source>
        <strain evidence="2">DSM 12809 / NBRC 114555 / N2460</strain>
    </source>
</reference>
<dbReference type="Proteomes" id="UP000002012">
    <property type="component" value="Chromosome"/>
</dbReference>
<evidence type="ECO:0008006" key="3">
    <source>
        <dbReference type="Google" id="ProtNLM"/>
    </source>
</evidence>
<dbReference type="InterPro" id="IPR045584">
    <property type="entry name" value="Pilin-like"/>
</dbReference>
<sequence>MKSGFTIIELAIVLLITGVLTAGGIRMINAGLNVSRFTATKNQVEAVIKEISENAATAHKIPANITELSEIVSPITDDFGNSLIYIADDTLSSDSICNADKTNLQVKICSDHPCTSSEIIDNVAFFVASNSLNGLKQIDDSANIINLYNDSVTVNGKRYDDITGWLTLDSLKGFAACDSRNLSIIEDKLPQVHTMSDYNYTLHPKGGKSPYLWCAESTDESIRKNFTFAGADIYDAGECAGKPYSETSIPEIRSSYNTDEYSESIFPAGTKLQVYLKDNSGTKTDKLYVLRIAEDYRKQEYLPGGMEVVQGGEINGFESFMDEPDKNGNGSDDDKTDYYIDHVENELKLLQNHDTNAVTAFYGCGSDDHPAVACPKFGNNGLLSTYFTVEYSKKTNSWRIPMGFTFAVIRSRYERENGTSFTTERAAGQTRSGLGYGGRCQSYADGIPGGNSFAVEFDLYMDRCENDINNNHIAIDSYAKIKDDNGKYSSYGNVVHKTSHSETLDIFNQACVNSGLRGAGCFYDKSKDAIPNNYGTNDANLFGVRIEAVSGCNEDGTECNQKTGTENHICVYMWKEMVADMRLTPSLEASMTDVSKYYAYDKAVNGIEYPMGEPVVMDCIEDDTTSRNTLDYIRFGFTTGTLQKGNNDFFFKFSDFKAVISEYN</sequence>